<dbReference type="AlphaFoldDB" id="A0A5B1M7W7"/>
<keyword evidence="3" id="KW-1185">Reference proteome</keyword>
<dbReference type="GO" id="GO:0004553">
    <property type="term" value="F:hydrolase activity, hydrolyzing O-glycosyl compounds"/>
    <property type="evidence" value="ECO:0007669"/>
    <property type="project" value="InterPro"/>
</dbReference>
<dbReference type="SUPFAM" id="SSF49899">
    <property type="entry name" value="Concanavalin A-like lectins/glucanases"/>
    <property type="match status" value="1"/>
</dbReference>
<evidence type="ECO:0000313" key="3">
    <source>
        <dbReference type="Proteomes" id="UP000324351"/>
    </source>
</evidence>
<protein>
    <submittedName>
        <fullName evidence="2">Glycoside hydrolase family 16 protein</fullName>
    </submittedName>
</protein>
<reference evidence="2 3" key="2">
    <citation type="submission" date="2019-09" db="EMBL/GenBank/DDBJ databases">
        <authorList>
            <person name="Jin C."/>
        </authorList>
    </citation>
    <scope>NUCLEOTIDE SEQUENCE [LARGE SCALE GENOMIC DNA]</scope>
    <source>
        <strain evidence="2 3">BN140041</strain>
    </source>
</reference>
<evidence type="ECO:0000259" key="1">
    <source>
        <dbReference type="PROSITE" id="PS51762"/>
    </source>
</evidence>
<organism evidence="2 3">
    <name type="scientific">Nocardioides antri</name>
    <dbReference type="NCBI Taxonomy" id="2607659"/>
    <lineage>
        <taxon>Bacteria</taxon>
        <taxon>Bacillati</taxon>
        <taxon>Actinomycetota</taxon>
        <taxon>Actinomycetes</taxon>
        <taxon>Propionibacteriales</taxon>
        <taxon>Nocardioidaceae</taxon>
        <taxon>Nocardioides</taxon>
    </lineage>
</organism>
<accession>A0A5B1M7W7</accession>
<dbReference type="InterPro" id="IPR013320">
    <property type="entry name" value="ConA-like_dom_sf"/>
</dbReference>
<dbReference type="InterPro" id="IPR000757">
    <property type="entry name" value="Beta-glucanase-like"/>
</dbReference>
<dbReference type="InterPro" id="IPR050546">
    <property type="entry name" value="Glycosyl_Hydrlase_16"/>
</dbReference>
<feature type="domain" description="GH16" evidence="1">
    <location>
        <begin position="64"/>
        <end position="309"/>
    </location>
</feature>
<reference evidence="2 3" key="1">
    <citation type="submission" date="2019-09" db="EMBL/GenBank/DDBJ databases">
        <title>Nocardioides panacisoli sp. nov., isolated from the soil of a ginseng field.</title>
        <authorList>
            <person name="Cho C."/>
        </authorList>
    </citation>
    <scope>NUCLEOTIDE SEQUENCE [LARGE SCALE GENOMIC DNA]</scope>
    <source>
        <strain evidence="2 3">BN140041</strain>
    </source>
</reference>
<name>A0A5B1M7W7_9ACTN</name>
<dbReference type="Pfam" id="PF00722">
    <property type="entry name" value="Glyco_hydro_16"/>
    <property type="match status" value="1"/>
</dbReference>
<gene>
    <name evidence="2" type="ORF">F0U47_01355</name>
</gene>
<dbReference type="PANTHER" id="PTHR10963">
    <property type="entry name" value="GLYCOSYL HYDROLASE-RELATED"/>
    <property type="match status" value="1"/>
</dbReference>
<dbReference type="EMBL" id="VUJW01000001">
    <property type="protein sequence ID" value="KAA1428893.1"/>
    <property type="molecule type" value="Genomic_DNA"/>
</dbReference>
<dbReference type="GO" id="GO:0005975">
    <property type="term" value="P:carbohydrate metabolic process"/>
    <property type="evidence" value="ECO:0007669"/>
    <property type="project" value="InterPro"/>
</dbReference>
<evidence type="ECO:0000313" key="2">
    <source>
        <dbReference type="EMBL" id="KAA1428893.1"/>
    </source>
</evidence>
<dbReference type="CDD" id="cd08023">
    <property type="entry name" value="GH16_laminarinase_like"/>
    <property type="match status" value="1"/>
</dbReference>
<dbReference type="Proteomes" id="UP000324351">
    <property type="component" value="Unassembled WGS sequence"/>
</dbReference>
<proteinExistence type="predicted"/>
<keyword evidence="2" id="KW-0378">Hydrolase</keyword>
<dbReference type="Gene3D" id="2.60.120.200">
    <property type="match status" value="1"/>
</dbReference>
<sequence length="309" mass="35491">MGVGSVPASLVVNVRRLVVVVVMISLAGLVPMPAAAPSHDTATVAATAVARDRCGPILRKSNGNRWRCSFVENFKGRKLNRDKWIVQESTKSRFNTGLTCYMDSTRNIKVRRGKLRLITRKGPTKVCGAYKALVTRFTGGMIGTKGHFSQTYGRFEVRAKFPASKESGLQAAFWMYPVEKKYGQWPESGEIDVAEWWSRYPHLVMPSLHYDGRVKKFDSGRQCKVRDVARFHTYRVLWRPDIMRFYIDGRQCFARSWTPNPPQERPQPFDHPFSMILHMGVTQYYRETRITNRTEFPSALVVDYAKAWR</sequence>
<comment type="caution">
    <text evidence="2">The sequence shown here is derived from an EMBL/GenBank/DDBJ whole genome shotgun (WGS) entry which is preliminary data.</text>
</comment>
<dbReference type="PANTHER" id="PTHR10963:SF60">
    <property type="entry name" value="GRAM-NEGATIVE BACTERIA-BINDING PROTEIN 1-RELATED"/>
    <property type="match status" value="1"/>
</dbReference>
<dbReference type="PROSITE" id="PS51762">
    <property type="entry name" value="GH16_2"/>
    <property type="match status" value="1"/>
</dbReference>